<keyword evidence="3 4" id="KW-0408">Iron</keyword>
<feature type="signal peptide" evidence="5">
    <location>
        <begin position="1"/>
        <end position="22"/>
    </location>
</feature>
<sequence>MKHLYLISTLMLHSALPMIASADDAGPRDSAAIERGRYLVGIGGCNDCHSSGYAEIGEVMPESERLLGSGVGFAGPWGVSYPANLRLSLAQLEPEQWRQRIRAGGLPPMTWPSLQMMTPRDQQAVYLYIRSLGAAGHEAPSPVAPGQPIPTPYILLEPLPPNDASAMATAQ</sequence>
<dbReference type="InterPro" id="IPR009056">
    <property type="entry name" value="Cyt_c-like_dom"/>
</dbReference>
<dbReference type="Gene3D" id="1.10.760.10">
    <property type="entry name" value="Cytochrome c-like domain"/>
    <property type="match status" value="1"/>
</dbReference>
<evidence type="ECO:0000256" key="3">
    <source>
        <dbReference type="ARBA" id="ARBA00023004"/>
    </source>
</evidence>
<keyword evidence="1 4" id="KW-0349">Heme</keyword>
<proteinExistence type="predicted"/>
<gene>
    <name evidence="7" type="ORF">KDW95_04625</name>
</gene>
<feature type="chain" id="PRO_5046289104" description="Cytochrome c domain-containing protein" evidence="5">
    <location>
        <begin position="23"/>
        <end position="171"/>
    </location>
</feature>
<dbReference type="RefSeq" id="WP_255855111.1">
    <property type="nucleotide sequence ID" value="NZ_CP073347.1"/>
</dbReference>
<evidence type="ECO:0000256" key="4">
    <source>
        <dbReference type="PROSITE-ProRule" id="PRU00433"/>
    </source>
</evidence>
<dbReference type="EMBL" id="CP073347">
    <property type="protein sequence ID" value="UTW12964.1"/>
    <property type="molecule type" value="Genomic_DNA"/>
</dbReference>
<keyword evidence="5" id="KW-0732">Signal</keyword>
<dbReference type="PROSITE" id="PS51007">
    <property type="entry name" value="CYTC"/>
    <property type="match status" value="1"/>
</dbReference>
<keyword evidence="2 4" id="KW-0479">Metal-binding</keyword>
<evidence type="ECO:0000313" key="7">
    <source>
        <dbReference type="EMBL" id="UTW12964.1"/>
    </source>
</evidence>
<evidence type="ECO:0000259" key="6">
    <source>
        <dbReference type="PROSITE" id="PS51007"/>
    </source>
</evidence>
<feature type="domain" description="Cytochrome c" evidence="6">
    <location>
        <begin position="31"/>
        <end position="133"/>
    </location>
</feature>
<evidence type="ECO:0000256" key="5">
    <source>
        <dbReference type="SAM" id="SignalP"/>
    </source>
</evidence>
<evidence type="ECO:0000313" key="8">
    <source>
        <dbReference type="Proteomes" id="UP001058461"/>
    </source>
</evidence>
<name>A0ABY5HNZ1_9GAMM</name>
<protein>
    <recommendedName>
        <fullName evidence="6">Cytochrome c domain-containing protein</fullName>
    </recommendedName>
</protein>
<evidence type="ECO:0000256" key="2">
    <source>
        <dbReference type="ARBA" id="ARBA00022723"/>
    </source>
</evidence>
<evidence type="ECO:0000256" key="1">
    <source>
        <dbReference type="ARBA" id="ARBA00022617"/>
    </source>
</evidence>
<organism evidence="7 8">
    <name type="scientific">Marinobacterium rhizophilum</name>
    <dbReference type="NCBI Taxonomy" id="420402"/>
    <lineage>
        <taxon>Bacteria</taxon>
        <taxon>Pseudomonadati</taxon>
        <taxon>Pseudomonadota</taxon>
        <taxon>Gammaproteobacteria</taxon>
        <taxon>Oceanospirillales</taxon>
        <taxon>Oceanospirillaceae</taxon>
        <taxon>Marinobacterium</taxon>
    </lineage>
</organism>
<reference evidence="7" key="1">
    <citation type="submission" date="2021-04" db="EMBL/GenBank/DDBJ databases">
        <title>Oceanospirillales bacteria with DddD are important DMSP degraders in coastal seawater.</title>
        <authorList>
            <person name="Liu J."/>
        </authorList>
    </citation>
    <scope>NUCLEOTIDE SEQUENCE</scope>
    <source>
        <strain evidence="7">D13-1</strain>
    </source>
</reference>
<dbReference type="Proteomes" id="UP001058461">
    <property type="component" value="Chromosome"/>
</dbReference>
<dbReference type="InterPro" id="IPR036909">
    <property type="entry name" value="Cyt_c-like_dom_sf"/>
</dbReference>
<keyword evidence="8" id="KW-1185">Reference proteome</keyword>
<accession>A0ABY5HNZ1</accession>
<dbReference type="SUPFAM" id="SSF46626">
    <property type="entry name" value="Cytochrome c"/>
    <property type="match status" value="1"/>
</dbReference>